<evidence type="ECO:0000313" key="1">
    <source>
        <dbReference type="EMBL" id="KAK3304380.1"/>
    </source>
</evidence>
<gene>
    <name evidence="1" type="ORF">B0T15DRAFT_512537</name>
</gene>
<evidence type="ECO:0008006" key="3">
    <source>
        <dbReference type="Google" id="ProtNLM"/>
    </source>
</evidence>
<keyword evidence="2" id="KW-1185">Reference proteome</keyword>
<organism evidence="1 2">
    <name type="scientific">Chaetomium strumarium</name>
    <dbReference type="NCBI Taxonomy" id="1170767"/>
    <lineage>
        <taxon>Eukaryota</taxon>
        <taxon>Fungi</taxon>
        <taxon>Dikarya</taxon>
        <taxon>Ascomycota</taxon>
        <taxon>Pezizomycotina</taxon>
        <taxon>Sordariomycetes</taxon>
        <taxon>Sordariomycetidae</taxon>
        <taxon>Sordariales</taxon>
        <taxon>Chaetomiaceae</taxon>
        <taxon>Chaetomium</taxon>
    </lineage>
</organism>
<name>A0AAJ0GR62_9PEZI</name>
<protein>
    <recommendedName>
        <fullName evidence="3">Pentatricopeptide repeat domain-containing protein</fullName>
    </recommendedName>
</protein>
<accession>A0AAJ0GR62</accession>
<comment type="caution">
    <text evidence="1">The sequence shown here is derived from an EMBL/GenBank/DDBJ whole genome shotgun (WGS) entry which is preliminary data.</text>
</comment>
<dbReference type="GeneID" id="87886818"/>
<reference evidence="1" key="2">
    <citation type="submission" date="2023-06" db="EMBL/GenBank/DDBJ databases">
        <authorList>
            <consortium name="Lawrence Berkeley National Laboratory"/>
            <person name="Mondo S.J."/>
            <person name="Hensen N."/>
            <person name="Bonometti L."/>
            <person name="Westerberg I."/>
            <person name="Brannstrom I.O."/>
            <person name="Guillou S."/>
            <person name="Cros-Aarteil S."/>
            <person name="Calhoun S."/>
            <person name="Haridas S."/>
            <person name="Kuo A."/>
            <person name="Pangilinan J."/>
            <person name="Riley R."/>
            <person name="Labutti K."/>
            <person name="Andreopoulos B."/>
            <person name="Lipzen A."/>
            <person name="Chen C."/>
            <person name="Yanf M."/>
            <person name="Daum C."/>
            <person name="Ng V."/>
            <person name="Clum A."/>
            <person name="Steindorff A."/>
            <person name="Ohm R."/>
            <person name="Martin F."/>
            <person name="Silar P."/>
            <person name="Natvig D."/>
            <person name="Lalanne C."/>
            <person name="Gautier V."/>
            <person name="Ament-Velasquez S.L."/>
            <person name="Kruys A."/>
            <person name="Hutchinson M.I."/>
            <person name="Powell A.J."/>
            <person name="Barry K."/>
            <person name="Miller A.N."/>
            <person name="Grigoriev I.V."/>
            <person name="Debuchy R."/>
            <person name="Gladieux P."/>
            <person name="Thoren M.H."/>
            <person name="Johannesson H."/>
        </authorList>
    </citation>
    <scope>NUCLEOTIDE SEQUENCE</scope>
    <source>
        <strain evidence="1">CBS 333.67</strain>
    </source>
</reference>
<dbReference type="RefSeq" id="XP_062720160.1">
    <property type="nucleotide sequence ID" value="XM_062867989.1"/>
</dbReference>
<dbReference type="EMBL" id="JAUDZG010000005">
    <property type="protein sequence ID" value="KAK3304380.1"/>
    <property type="molecule type" value="Genomic_DNA"/>
</dbReference>
<reference evidence="1" key="1">
    <citation type="journal article" date="2023" name="Mol. Phylogenet. Evol.">
        <title>Genome-scale phylogeny and comparative genomics of the fungal order Sordariales.</title>
        <authorList>
            <person name="Hensen N."/>
            <person name="Bonometti L."/>
            <person name="Westerberg I."/>
            <person name="Brannstrom I.O."/>
            <person name="Guillou S."/>
            <person name="Cros-Aarteil S."/>
            <person name="Calhoun S."/>
            <person name="Haridas S."/>
            <person name="Kuo A."/>
            <person name="Mondo S."/>
            <person name="Pangilinan J."/>
            <person name="Riley R."/>
            <person name="LaButti K."/>
            <person name="Andreopoulos B."/>
            <person name="Lipzen A."/>
            <person name="Chen C."/>
            <person name="Yan M."/>
            <person name="Daum C."/>
            <person name="Ng V."/>
            <person name="Clum A."/>
            <person name="Steindorff A."/>
            <person name="Ohm R.A."/>
            <person name="Martin F."/>
            <person name="Silar P."/>
            <person name="Natvig D.O."/>
            <person name="Lalanne C."/>
            <person name="Gautier V."/>
            <person name="Ament-Velasquez S.L."/>
            <person name="Kruys A."/>
            <person name="Hutchinson M.I."/>
            <person name="Powell A.J."/>
            <person name="Barry K."/>
            <person name="Miller A.N."/>
            <person name="Grigoriev I.V."/>
            <person name="Debuchy R."/>
            <person name="Gladieux P."/>
            <person name="Hiltunen Thoren M."/>
            <person name="Johannesson H."/>
        </authorList>
    </citation>
    <scope>NUCLEOTIDE SEQUENCE</scope>
    <source>
        <strain evidence="1">CBS 333.67</strain>
    </source>
</reference>
<evidence type="ECO:0000313" key="2">
    <source>
        <dbReference type="Proteomes" id="UP001273166"/>
    </source>
</evidence>
<sequence length="779" mass="87299">MLGLWSMAAQLRACHCRACLRGANSAARRATTSARSNPRRRKLLASDVFTACYSAIMATAAVIDAGRKDKRRRELDRELAEARSSLATLLEESQSRDLAKVITSAYPSLPDSSPLEKLAVIKDICKLEPDHLRRLNATRKSRFKTRNDLRKMFGLPGWKILEYGIEHSTLSRCDEVMDAEAKDLSLVHQEAIDEEGLAKVTGMIADLTDRLLTDAYWVSEAEVPGAHPALESPDSARTMIRLVRSSGYPSYTHPHVDPMETIEQRARLNELNVKIMADWARPRREHYVAKICYNLLVCGVPPGIQNVNALILGFSLLCEHKLADAVVEYFHSSSMRPTEATFLCLLHHYRMKKDIVRFHDLVRRLFAYDSAGIGLMRRTADDVARDPSLRAWAKTADVRFVDGHYVERAPLTRNLAEAMMEGLIDFDLLHEAARLFSVCLAEKWTVSKDLMWKLFHSCLTFLDTASARVIVGGLLNNIDQASSLLLGPNAIGPGLVRQLRHLLNMWQATTLLPDVTADDGANDVCQTYNARRRAEESNLDRLVTAIWTKETWHHATHTTLWLKQATRRLSADGPLSERLDKAHSALDIAVNRPKEKMFKAERIQRVARLEWLRTEANESQKKILDFEAAICSILAEQAPRELRDARLLFNPDLSFKTRTALALAIGTPGTVHHEAAMCFARSREIDWQLKEALLQALPLALAQDLLETRNTSGDVPLGRILARFEQYLAEFKVDEDKEARTSPLARLLSGLSLLPGSSGSSAASQGTYCSVRLMVVDAD</sequence>
<dbReference type="AlphaFoldDB" id="A0AAJ0GR62"/>
<proteinExistence type="predicted"/>
<dbReference type="Proteomes" id="UP001273166">
    <property type="component" value="Unassembled WGS sequence"/>
</dbReference>